<dbReference type="OrthoDB" id="5102556at2759"/>
<feature type="coiled-coil region" evidence="1">
    <location>
        <begin position="483"/>
        <end position="513"/>
    </location>
</feature>
<feature type="compositionally biased region" description="Pro residues" evidence="2">
    <location>
        <begin position="604"/>
        <end position="613"/>
    </location>
</feature>
<keyword evidence="1" id="KW-0175">Coiled coil</keyword>
<feature type="compositionally biased region" description="Low complexity" evidence="2">
    <location>
        <begin position="673"/>
        <end position="690"/>
    </location>
</feature>
<protein>
    <submittedName>
        <fullName evidence="3">Uncharacterized protein</fullName>
    </submittedName>
</protein>
<reference evidence="3" key="1">
    <citation type="journal article" date="2021" name="Nat. Commun.">
        <title>Genetic determinants of endophytism in the Arabidopsis root mycobiome.</title>
        <authorList>
            <person name="Mesny F."/>
            <person name="Miyauchi S."/>
            <person name="Thiergart T."/>
            <person name="Pickel B."/>
            <person name="Atanasova L."/>
            <person name="Karlsson M."/>
            <person name="Huettel B."/>
            <person name="Barry K.W."/>
            <person name="Haridas S."/>
            <person name="Chen C."/>
            <person name="Bauer D."/>
            <person name="Andreopoulos W."/>
            <person name="Pangilinan J."/>
            <person name="LaButti K."/>
            <person name="Riley R."/>
            <person name="Lipzen A."/>
            <person name="Clum A."/>
            <person name="Drula E."/>
            <person name="Henrissat B."/>
            <person name="Kohler A."/>
            <person name="Grigoriev I.V."/>
            <person name="Martin F.M."/>
            <person name="Hacquard S."/>
        </authorList>
    </citation>
    <scope>NUCLEOTIDE SEQUENCE</scope>
    <source>
        <strain evidence="3">MPI-CAGE-AT-0021</strain>
    </source>
</reference>
<feature type="region of interest" description="Disordered" evidence="2">
    <location>
        <begin position="597"/>
        <end position="698"/>
    </location>
</feature>
<feature type="compositionally biased region" description="Polar residues" evidence="2">
    <location>
        <begin position="811"/>
        <end position="835"/>
    </location>
</feature>
<feature type="compositionally biased region" description="Low complexity" evidence="2">
    <location>
        <begin position="339"/>
        <end position="348"/>
    </location>
</feature>
<evidence type="ECO:0000313" key="3">
    <source>
        <dbReference type="EMBL" id="KAH7123259.1"/>
    </source>
</evidence>
<comment type="caution">
    <text evidence="3">The sequence shown here is derived from an EMBL/GenBank/DDBJ whole genome shotgun (WGS) entry which is preliminary data.</text>
</comment>
<proteinExistence type="predicted"/>
<feature type="compositionally biased region" description="Basic and acidic residues" evidence="2">
    <location>
        <begin position="931"/>
        <end position="953"/>
    </location>
</feature>
<feature type="region of interest" description="Disordered" evidence="2">
    <location>
        <begin position="980"/>
        <end position="1002"/>
    </location>
</feature>
<feature type="region of interest" description="Disordered" evidence="2">
    <location>
        <begin position="1020"/>
        <end position="1044"/>
    </location>
</feature>
<accession>A0A9P9IL23</accession>
<feature type="compositionally biased region" description="Low complexity" evidence="2">
    <location>
        <begin position="746"/>
        <end position="756"/>
    </location>
</feature>
<evidence type="ECO:0000256" key="1">
    <source>
        <dbReference type="SAM" id="Coils"/>
    </source>
</evidence>
<dbReference type="AlphaFoldDB" id="A0A9P9IL23"/>
<feature type="compositionally biased region" description="Pro residues" evidence="2">
    <location>
        <begin position="406"/>
        <end position="419"/>
    </location>
</feature>
<sequence length="1044" mass="119207">MPRVTSPTRALAPPVRYVRASSADAVYGRRERKLDAEMERDRDPDRGTVPAVERERRDRDRDLDREPARFVERERERPARDRDGRDYSRRVPRPYYEDYIESHSDDSTSDEIQMSDAGSVAGRRPAPRRYPSPPQRVRREASPDAVRHREAGADRRRRASPYRPWRRSEALREIRGRRDPERDRHKRRTRAPRIPNFFDDEDDDFTPQFYGRDSHLRRPHGNGAAQYVVPPPGMPSHTRERGPHGPEPYPDYQQYPSRPVNGYAMAPGMAYPMYDQYAPPLNMPYPGTATTLFNNPFPQYPQPGPPDLNAYPRERVVMPQMPMPGPPDLNAYPRERSMPHQQPMSMPPDLNAYPRERNMAHQPPISVPLNLNAYYPERSTAQPPPMPMSGPPNMNSYPHERAMSYPQPPPPDPPRPPPAREAAYTEPRGYSSSYEAERTTRETAEAEKQKGLVDSIRREVDSSLEKAALDQKARGEMMDTWARKETERRLEFQDQMRQEIEQSFANAAEAQRQRNENTENWARKEVERRKLFEEMIQAEVVSATRATKTIDEESSAKEEEAQRLRALAEDLMQKSQQALEEARRLIMRNDFETIEVVREERGSPAPPPPPVSPPSSSNDYHRGRRLSRSPPWAPTSSMPEVPKPPETEAEEGEEAEKDDESEIRSRRRRSTRRGYSSSAGSPRSFSSVSSCEKEEIQRRELRRIREELLDPILDRIGGLTTAVMHGGLHFNAPPVFMHYPTQTQASETSRSFSSCSESDDRETVTPMQEEPVQRGETEQEQEQELGSEVRAVVTVPDLDEQELSSAKIPPSGTSGEQPISAENGSSGGESWTTATEDVVGESTPPVQLTPAKHMVEVQDLLEKEDDTDEAPTLVNFESAGHTAVETKTLFQTEQQTVDNEVIESYPKESSDQPRKDILAPTNDPDVESEDVETHKPHPSTSDKRTKNNKAGDSRHRHWDGSYAPKMRFSADFERLDTTTMPNLDRRGRAGYQGRKGRHGYEKMSSMPRFQPAFIPIPYFHPVFRGASPSGSRRRRDGDDEPMVD</sequence>
<feature type="compositionally biased region" description="Basic and acidic residues" evidence="2">
    <location>
        <begin position="166"/>
        <end position="183"/>
    </location>
</feature>
<name>A0A9P9IL23_9HYPO</name>
<feature type="compositionally biased region" description="Basic and acidic residues" evidence="2">
    <location>
        <begin position="27"/>
        <end position="89"/>
    </location>
</feature>
<feature type="region of interest" description="Disordered" evidence="2">
    <location>
        <begin position="376"/>
        <end position="457"/>
    </location>
</feature>
<feature type="region of interest" description="Disordered" evidence="2">
    <location>
        <begin position="743"/>
        <end position="851"/>
    </location>
</feature>
<feature type="region of interest" description="Disordered" evidence="2">
    <location>
        <begin position="23"/>
        <end position="256"/>
    </location>
</feature>
<feature type="compositionally biased region" description="Basic and acidic residues" evidence="2">
    <location>
        <begin position="137"/>
        <end position="154"/>
    </location>
</feature>
<feature type="compositionally biased region" description="Basic and acidic residues" evidence="2">
    <location>
        <begin position="435"/>
        <end position="457"/>
    </location>
</feature>
<dbReference type="Proteomes" id="UP000717696">
    <property type="component" value="Unassembled WGS sequence"/>
</dbReference>
<gene>
    <name evidence="3" type="ORF">B0J13DRAFT_152033</name>
</gene>
<feature type="compositionally biased region" description="Acidic residues" evidence="2">
    <location>
        <begin position="647"/>
        <end position="661"/>
    </location>
</feature>
<feature type="compositionally biased region" description="Basic and acidic residues" evidence="2">
    <location>
        <begin position="905"/>
        <end position="917"/>
    </location>
</feature>
<feature type="compositionally biased region" description="Polar residues" evidence="2">
    <location>
        <begin position="888"/>
        <end position="898"/>
    </location>
</feature>
<feature type="region of interest" description="Disordered" evidence="2">
    <location>
        <begin position="885"/>
        <end position="962"/>
    </location>
</feature>
<organism evidence="3 4">
    <name type="scientific">Dactylonectria estremocensis</name>
    <dbReference type="NCBI Taxonomy" id="1079267"/>
    <lineage>
        <taxon>Eukaryota</taxon>
        <taxon>Fungi</taxon>
        <taxon>Dikarya</taxon>
        <taxon>Ascomycota</taxon>
        <taxon>Pezizomycotina</taxon>
        <taxon>Sordariomycetes</taxon>
        <taxon>Hypocreomycetidae</taxon>
        <taxon>Hypocreales</taxon>
        <taxon>Nectriaceae</taxon>
        <taxon>Dactylonectria</taxon>
    </lineage>
</organism>
<keyword evidence="4" id="KW-1185">Reference proteome</keyword>
<dbReference type="EMBL" id="JAGMUU010000025">
    <property type="protein sequence ID" value="KAH7123259.1"/>
    <property type="molecule type" value="Genomic_DNA"/>
</dbReference>
<feature type="region of interest" description="Disordered" evidence="2">
    <location>
        <begin position="336"/>
        <end position="364"/>
    </location>
</feature>
<evidence type="ECO:0000256" key="2">
    <source>
        <dbReference type="SAM" id="MobiDB-lite"/>
    </source>
</evidence>
<feature type="coiled-coil region" evidence="1">
    <location>
        <begin position="550"/>
        <end position="588"/>
    </location>
</feature>
<evidence type="ECO:0000313" key="4">
    <source>
        <dbReference type="Proteomes" id="UP000717696"/>
    </source>
</evidence>